<sequence>MRELRNNGSAVINRVLSGESLIITRDGDEVAELRPVHQRPTHISVLRKKWQSLPSLDPVALRADIDSIIDQSIS</sequence>
<dbReference type="SUPFAM" id="SSF143120">
    <property type="entry name" value="YefM-like"/>
    <property type="match status" value="1"/>
</dbReference>
<dbReference type="Gene3D" id="3.40.1620.10">
    <property type="entry name" value="YefM-like domain"/>
    <property type="match status" value="1"/>
</dbReference>
<evidence type="ECO:0000313" key="3">
    <source>
        <dbReference type="EMBL" id="CAB5067188.1"/>
    </source>
</evidence>
<name>A0A6J7URR3_9ZZZZ</name>
<gene>
    <name evidence="2" type="ORF">UFOPK4098_01640</name>
    <name evidence="3" type="ORF">UFOPK4347_01407</name>
</gene>
<dbReference type="EMBL" id="CAFBQU010000050">
    <property type="protein sequence ID" value="CAB5067188.1"/>
    <property type="molecule type" value="Genomic_DNA"/>
</dbReference>
<comment type="similarity">
    <text evidence="1">Belongs to the phD/YefM antitoxin family.</text>
</comment>
<evidence type="ECO:0000313" key="2">
    <source>
        <dbReference type="EMBL" id="CAB5031947.1"/>
    </source>
</evidence>
<protein>
    <submittedName>
        <fullName evidence="3">Unannotated protein</fullName>
    </submittedName>
</protein>
<evidence type="ECO:0000256" key="1">
    <source>
        <dbReference type="ARBA" id="ARBA00009981"/>
    </source>
</evidence>
<dbReference type="EMBL" id="CAFBPN010000169">
    <property type="protein sequence ID" value="CAB5031947.1"/>
    <property type="molecule type" value="Genomic_DNA"/>
</dbReference>
<reference evidence="3" key="1">
    <citation type="submission" date="2020-05" db="EMBL/GenBank/DDBJ databases">
        <authorList>
            <person name="Chiriac C."/>
            <person name="Salcher M."/>
            <person name="Ghai R."/>
            <person name="Kavagutti S V."/>
        </authorList>
    </citation>
    <scope>NUCLEOTIDE SEQUENCE</scope>
</reference>
<proteinExistence type="inferred from homology"/>
<accession>A0A6J7URR3</accession>
<dbReference type="InterPro" id="IPR036165">
    <property type="entry name" value="YefM-like_sf"/>
</dbReference>
<organism evidence="3">
    <name type="scientific">freshwater metagenome</name>
    <dbReference type="NCBI Taxonomy" id="449393"/>
    <lineage>
        <taxon>unclassified sequences</taxon>
        <taxon>metagenomes</taxon>
        <taxon>ecological metagenomes</taxon>
    </lineage>
</organism>
<dbReference type="AlphaFoldDB" id="A0A6J7URR3"/>